<dbReference type="CTD" id="3568"/>
<dbReference type="InterPro" id="IPR036116">
    <property type="entry name" value="FN3_sf"/>
</dbReference>
<reference evidence="16" key="2">
    <citation type="submission" date="2025-08" db="UniProtKB">
        <authorList>
            <consortium name="RefSeq"/>
        </authorList>
    </citation>
    <scope>IDENTIFICATION</scope>
    <source>
        <tissue evidence="16">Epidermis and Blubber</tissue>
    </source>
</reference>
<dbReference type="FunFam" id="2.60.40.10:FF:000755">
    <property type="entry name" value="Interleukin 5 receptor subunit alpha"/>
    <property type="match status" value="1"/>
</dbReference>
<dbReference type="PANTHER" id="PTHR23037:SF46">
    <property type="entry name" value="INTERLEUKIN 5 RECEPTOR SUBUNIT ALPHA"/>
    <property type="match status" value="1"/>
</dbReference>
<keyword evidence="8 16" id="KW-0675">Receptor</keyword>
<keyword evidence="4" id="KW-0677">Repeat</keyword>
<comment type="subunit">
    <text evidence="11">Interacts with IL5. Interacts with CSF2RB. Interacts with JAK2. Interacts with SDCBP.</text>
</comment>
<comment type="subcellular location">
    <subcellularLocation>
        <location evidence="1">Membrane</location>
        <topology evidence="1">Single-pass type I membrane protein</topology>
    </subcellularLocation>
</comment>
<reference evidence="15" key="1">
    <citation type="submission" date="2024-06" db="UniProtKB">
        <authorList>
            <consortium name="RefSeq"/>
        </authorList>
    </citation>
    <scope>NUCLEOTIDE SEQUENCE [LARGE SCALE GENOMIC DNA]</scope>
</reference>
<feature type="transmembrane region" description="Helical" evidence="13">
    <location>
        <begin position="364"/>
        <end position="384"/>
    </location>
</feature>
<dbReference type="PROSITE" id="PS50853">
    <property type="entry name" value="FN3"/>
    <property type="match status" value="1"/>
</dbReference>
<evidence type="ECO:0000256" key="9">
    <source>
        <dbReference type="ARBA" id="ARBA00023180"/>
    </source>
</evidence>
<dbReference type="PANTHER" id="PTHR23037">
    <property type="entry name" value="CYTOKINE RECEPTOR"/>
    <property type="match status" value="1"/>
</dbReference>
<evidence type="ECO:0000256" key="12">
    <source>
        <dbReference type="ARBA" id="ARBA00067677"/>
    </source>
</evidence>
<keyword evidence="7" id="KW-1015">Disulfide bond</keyword>
<accession>A0A8B8Z1W5</accession>
<organism evidence="15 16">
    <name type="scientific">Balaenoptera musculus</name>
    <name type="common">Blue whale</name>
    <dbReference type="NCBI Taxonomy" id="9771"/>
    <lineage>
        <taxon>Eukaryota</taxon>
        <taxon>Metazoa</taxon>
        <taxon>Chordata</taxon>
        <taxon>Craniata</taxon>
        <taxon>Vertebrata</taxon>
        <taxon>Euteleostomi</taxon>
        <taxon>Mammalia</taxon>
        <taxon>Eutheria</taxon>
        <taxon>Laurasiatheria</taxon>
        <taxon>Artiodactyla</taxon>
        <taxon>Whippomorpha</taxon>
        <taxon>Cetacea</taxon>
        <taxon>Mysticeti</taxon>
        <taxon>Balaenopteridae</taxon>
        <taxon>Balaenoptera</taxon>
    </lineage>
</organism>
<dbReference type="GO" id="GO:0009897">
    <property type="term" value="C:external side of plasma membrane"/>
    <property type="evidence" value="ECO:0007669"/>
    <property type="project" value="TreeGrafter"/>
</dbReference>
<keyword evidence="2 13" id="KW-0812">Transmembrane</keyword>
<keyword evidence="9" id="KW-0325">Glycoprotein</keyword>
<dbReference type="FunFam" id="2.60.40.10:FF:000818">
    <property type="entry name" value="Interleukin 5 receptor subunit alpha"/>
    <property type="match status" value="1"/>
</dbReference>
<proteinExistence type="predicted"/>
<dbReference type="PROSITE" id="PS01356">
    <property type="entry name" value="HEMATOPO_REC_S_F2"/>
    <property type="match status" value="1"/>
</dbReference>
<dbReference type="InterPro" id="IPR013783">
    <property type="entry name" value="Ig-like_fold"/>
</dbReference>
<dbReference type="GO" id="GO:0004896">
    <property type="term" value="F:cytokine receptor activity"/>
    <property type="evidence" value="ECO:0007669"/>
    <property type="project" value="InterPro"/>
</dbReference>
<dbReference type="Proteomes" id="UP000694857">
    <property type="component" value="Chromosome 11"/>
</dbReference>
<dbReference type="InterPro" id="IPR003532">
    <property type="entry name" value="Short_hematopoietin_rcpt_2_CS"/>
</dbReference>
<evidence type="ECO:0000256" key="4">
    <source>
        <dbReference type="ARBA" id="ARBA00022737"/>
    </source>
</evidence>
<dbReference type="FunFam" id="2.60.40.10:FF:000741">
    <property type="entry name" value="Interleukin 5 receptor subunit alpha"/>
    <property type="match status" value="1"/>
</dbReference>
<keyword evidence="3" id="KW-0732">Signal</keyword>
<dbReference type="RefSeq" id="XP_036726090.1">
    <property type="nucleotide sequence ID" value="XM_036870195.1"/>
</dbReference>
<dbReference type="InterPro" id="IPR003961">
    <property type="entry name" value="FN3_dom"/>
</dbReference>
<evidence type="ECO:0000256" key="5">
    <source>
        <dbReference type="ARBA" id="ARBA00022989"/>
    </source>
</evidence>
<dbReference type="AlphaFoldDB" id="A0A8B8Z1W5"/>
<gene>
    <name evidence="16" type="primary">IL5RA</name>
</gene>
<evidence type="ECO:0000256" key="3">
    <source>
        <dbReference type="ARBA" id="ARBA00022729"/>
    </source>
</evidence>
<protein>
    <recommendedName>
        <fullName evidence="12">Interleukin-5 receptor subunit alpha</fullName>
    </recommendedName>
</protein>
<evidence type="ECO:0000259" key="14">
    <source>
        <dbReference type="PROSITE" id="PS50853"/>
    </source>
</evidence>
<feature type="domain" description="Fibronectin type-III" evidence="14">
    <location>
        <begin position="54"/>
        <end position="145"/>
    </location>
</feature>
<name>A0A8B8Z1W5_BALMU</name>
<evidence type="ECO:0000256" key="1">
    <source>
        <dbReference type="ARBA" id="ARBA00004479"/>
    </source>
</evidence>
<dbReference type="Gene3D" id="2.60.40.10">
    <property type="entry name" value="Immunoglobulins"/>
    <property type="match status" value="3"/>
</dbReference>
<dbReference type="InterPro" id="IPR015321">
    <property type="entry name" value="TypeI_recpt_CBD"/>
</dbReference>
<evidence type="ECO:0000256" key="10">
    <source>
        <dbReference type="ARBA" id="ARBA00057788"/>
    </source>
</evidence>
<evidence type="ECO:0000256" key="2">
    <source>
        <dbReference type="ARBA" id="ARBA00022692"/>
    </source>
</evidence>
<evidence type="ECO:0000256" key="13">
    <source>
        <dbReference type="SAM" id="Phobius"/>
    </source>
</evidence>
<evidence type="ECO:0000313" key="16">
    <source>
        <dbReference type="RefSeq" id="XP_036726090.1"/>
    </source>
</evidence>
<dbReference type="SUPFAM" id="SSF49265">
    <property type="entry name" value="Fibronectin type III"/>
    <property type="match status" value="2"/>
</dbReference>
<dbReference type="KEGG" id="bmus:118904297"/>
<sequence length="442" mass="50317">MWSWLSATEYSRGKQEHRRRQDVIIMAPASLILLAATVILQVDLLPDKKFLLLPPVNFTIKAINLAQVLLRWEPNTDQEQRNVQLGYHVKINAPQEEDYETRNTESRRITILHKGFSASVQTVPWNDRSLQPSSWVSAELKAPPGSPGTSIVNLTCTTNTKANNYTHLRPYQVSLHCTWLVGKGAPEDTQYFLYYRYGSWTEECQEYSKDTLQRNIACWFPRTFINSKGRDSLAVYVNGSSEEAAIKPFDELFALHAIDRVNPPAKVTAEIEGTCLSIQWEKPVSAFPVHCFDYEVKIYNTRKGYFQTEKMTTNTFISIIDGISEYSIQVRAAVSSACRAGGPSSEWSQPIYVGNNEQKPWTKWFLIAVTATICFILLIFSLICRTCHLWTKLFPPVPAPKSNIKEFFVTINYEKTCSGETEIEVISYVEEDGSETLEDSVF</sequence>
<evidence type="ECO:0000256" key="8">
    <source>
        <dbReference type="ARBA" id="ARBA00023170"/>
    </source>
</evidence>
<dbReference type="OrthoDB" id="9890439at2759"/>
<dbReference type="Pfam" id="PF09240">
    <property type="entry name" value="IL6Ra-bind"/>
    <property type="match status" value="1"/>
</dbReference>
<evidence type="ECO:0000313" key="15">
    <source>
        <dbReference type="Proteomes" id="UP000694857"/>
    </source>
</evidence>
<keyword evidence="6 13" id="KW-0472">Membrane</keyword>
<evidence type="ECO:0000256" key="7">
    <source>
        <dbReference type="ARBA" id="ARBA00023157"/>
    </source>
</evidence>
<dbReference type="GeneID" id="118904297"/>
<keyword evidence="5 13" id="KW-1133">Transmembrane helix</keyword>
<keyword evidence="15" id="KW-1185">Reference proteome</keyword>
<comment type="function">
    <text evidence="10">Cell surface receptor that plays an important role in the survival, differentiation, and chemotaxis of eosinophils. Acts by forming a heterodimeric receptor with CSF2RB subunit and subsequently binding to interleukin-5. In unstimulated conditions, interacts constitutively with JAK2. Heterodimeric receptor activation leads to JAK2 stimulation and subsequent activation of the JAK-STAT pathway.</text>
</comment>
<evidence type="ECO:0000256" key="11">
    <source>
        <dbReference type="ARBA" id="ARBA00061948"/>
    </source>
</evidence>
<evidence type="ECO:0000256" key="6">
    <source>
        <dbReference type="ARBA" id="ARBA00023136"/>
    </source>
</evidence>
<feature type="transmembrane region" description="Helical" evidence="13">
    <location>
        <begin position="23"/>
        <end position="42"/>
    </location>
</feature>